<reference evidence="2" key="1">
    <citation type="submission" date="2022-01" db="EMBL/GenBank/DDBJ databases">
        <title>Complete genome of Methanomicrobium antiquum DSM 21220.</title>
        <authorList>
            <person name="Chen S.-C."/>
            <person name="You Y.-T."/>
            <person name="Zhou Y.-Z."/>
            <person name="Lai M.-C."/>
        </authorList>
    </citation>
    <scope>NUCLEOTIDE SEQUENCE</scope>
    <source>
        <strain evidence="2">DSM 21220</strain>
    </source>
</reference>
<evidence type="ECO:0000313" key="2">
    <source>
        <dbReference type="EMBL" id="WFN36397.1"/>
    </source>
</evidence>
<keyword evidence="3" id="KW-1185">Reference proteome</keyword>
<proteinExistence type="predicted"/>
<evidence type="ECO:0000313" key="3">
    <source>
        <dbReference type="Proteomes" id="UP001218895"/>
    </source>
</evidence>
<dbReference type="RefSeq" id="WP_278099234.1">
    <property type="nucleotide sequence ID" value="NZ_CP091092.1"/>
</dbReference>
<keyword evidence="1" id="KW-0472">Membrane</keyword>
<dbReference type="KEGG" id="manq:L1994_09645"/>
<evidence type="ECO:0000256" key="1">
    <source>
        <dbReference type="SAM" id="Phobius"/>
    </source>
</evidence>
<sequence>MSKKIISLFFDILKKNQLIPAIIMAVIIIAAVFMFISDLNASNESESEIINTSNPEKTTAVIQTTESTPAFHGYHMELINVSESTVWMYPPNSTIEELVSQGYEEINVTDKTFEDYPFIKEILEPKYMTTKSLTGDEERIFFENFYGVTFRYKGHNYVIDGFKN</sequence>
<accession>A0AAF0FMW0</accession>
<dbReference type="Proteomes" id="UP001218895">
    <property type="component" value="Chromosome"/>
</dbReference>
<gene>
    <name evidence="2" type="ORF">L1994_09645</name>
</gene>
<dbReference type="EMBL" id="CP091092">
    <property type="protein sequence ID" value="WFN36397.1"/>
    <property type="molecule type" value="Genomic_DNA"/>
</dbReference>
<organism evidence="2 3">
    <name type="scientific">Methanomicrobium antiquum</name>
    <dbReference type="NCBI Taxonomy" id="487686"/>
    <lineage>
        <taxon>Archaea</taxon>
        <taxon>Methanobacteriati</taxon>
        <taxon>Methanobacteriota</taxon>
        <taxon>Stenosarchaea group</taxon>
        <taxon>Methanomicrobia</taxon>
        <taxon>Methanomicrobiales</taxon>
        <taxon>Methanomicrobiaceae</taxon>
        <taxon>Methanomicrobium</taxon>
    </lineage>
</organism>
<name>A0AAF0FMW0_9EURY</name>
<dbReference type="GeneID" id="79950661"/>
<dbReference type="AlphaFoldDB" id="A0AAF0FMW0"/>
<keyword evidence="1" id="KW-1133">Transmembrane helix</keyword>
<feature type="transmembrane region" description="Helical" evidence="1">
    <location>
        <begin position="18"/>
        <end position="36"/>
    </location>
</feature>
<protein>
    <submittedName>
        <fullName evidence="2">Uncharacterized protein</fullName>
    </submittedName>
</protein>
<keyword evidence="1" id="KW-0812">Transmembrane</keyword>